<organism evidence="8 9">
    <name type="scientific">Gottfriedia solisilvae</name>
    <dbReference type="NCBI Taxonomy" id="1516104"/>
    <lineage>
        <taxon>Bacteria</taxon>
        <taxon>Bacillati</taxon>
        <taxon>Bacillota</taxon>
        <taxon>Bacilli</taxon>
        <taxon>Bacillales</taxon>
        <taxon>Bacillaceae</taxon>
        <taxon>Gottfriedia</taxon>
    </lineage>
</organism>
<dbReference type="InterPro" id="IPR036388">
    <property type="entry name" value="WH-like_DNA-bd_sf"/>
</dbReference>
<evidence type="ECO:0000256" key="5">
    <source>
        <dbReference type="ARBA" id="ARBA00023163"/>
    </source>
</evidence>
<name>A0A8J3AMU6_9BACI</name>
<keyword evidence="5" id="KW-0804">Transcription</keyword>
<evidence type="ECO:0000256" key="1">
    <source>
        <dbReference type="ARBA" id="ARBA00022553"/>
    </source>
</evidence>
<feature type="DNA-binding region" description="OmpR/PhoB-type" evidence="6">
    <location>
        <begin position="128"/>
        <end position="224"/>
    </location>
</feature>
<dbReference type="CDD" id="cd00383">
    <property type="entry name" value="trans_reg_C"/>
    <property type="match status" value="1"/>
</dbReference>
<evidence type="ECO:0000259" key="7">
    <source>
        <dbReference type="PROSITE" id="PS51755"/>
    </source>
</evidence>
<dbReference type="Gene3D" id="1.10.10.10">
    <property type="entry name" value="Winged helix-like DNA-binding domain superfamily/Winged helix DNA-binding domain"/>
    <property type="match status" value="1"/>
</dbReference>
<evidence type="ECO:0000256" key="4">
    <source>
        <dbReference type="ARBA" id="ARBA00023125"/>
    </source>
</evidence>
<dbReference type="AlphaFoldDB" id="A0A8J3AMU6"/>
<dbReference type="PANTHER" id="PTHR48111">
    <property type="entry name" value="REGULATOR OF RPOS"/>
    <property type="match status" value="1"/>
</dbReference>
<evidence type="ECO:0000256" key="3">
    <source>
        <dbReference type="ARBA" id="ARBA00023015"/>
    </source>
</evidence>
<dbReference type="SUPFAM" id="SSF52172">
    <property type="entry name" value="CheY-like"/>
    <property type="match status" value="1"/>
</dbReference>
<accession>A0A8J3AMU6</accession>
<evidence type="ECO:0000313" key="8">
    <source>
        <dbReference type="EMBL" id="GGI17443.1"/>
    </source>
</evidence>
<dbReference type="InterPro" id="IPR039420">
    <property type="entry name" value="WalR-like"/>
</dbReference>
<dbReference type="OrthoDB" id="2819367at2"/>
<reference evidence="9" key="1">
    <citation type="journal article" date="2019" name="Int. J. Syst. Evol. Microbiol.">
        <title>The Global Catalogue of Microorganisms (GCM) 10K type strain sequencing project: providing services to taxonomists for standard genome sequencing and annotation.</title>
        <authorList>
            <consortium name="The Broad Institute Genomics Platform"/>
            <consortium name="The Broad Institute Genome Sequencing Center for Infectious Disease"/>
            <person name="Wu L."/>
            <person name="Ma J."/>
        </authorList>
    </citation>
    <scope>NUCLEOTIDE SEQUENCE [LARGE SCALE GENOMIC DNA]</scope>
    <source>
        <strain evidence="9">CGMCC 1.14993</strain>
    </source>
</reference>
<dbReference type="GO" id="GO:0000156">
    <property type="term" value="F:phosphorelay response regulator activity"/>
    <property type="evidence" value="ECO:0007669"/>
    <property type="project" value="TreeGrafter"/>
</dbReference>
<keyword evidence="4 6" id="KW-0238">DNA-binding</keyword>
<evidence type="ECO:0000313" key="9">
    <source>
        <dbReference type="Proteomes" id="UP000626244"/>
    </source>
</evidence>
<dbReference type="GO" id="GO:0032993">
    <property type="term" value="C:protein-DNA complex"/>
    <property type="evidence" value="ECO:0007669"/>
    <property type="project" value="TreeGrafter"/>
</dbReference>
<dbReference type="SUPFAM" id="SSF46894">
    <property type="entry name" value="C-terminal effector domain of the bipartite response regulators"/>
    <property type="match status" value="1"/>
</dbReference>
<gene>
    <name evidence="8" type="ORF">GCM10007380_37970</name>
</gene>
<dbReference type="PROSITE" id="PS51755">
    <property type="entry name" value="OMPR_PHOB"/>
    <property type="match status" value="1"/>
</dbReference>
<feature type="domain" description="OmpR/PhoB-type" evidence="7">
    <location>
        <begin position="128"/>
        <end position="224"/>
    </location>
</feature>
<dbReference type="GO" id="GO:0006355">
    <property type="term" value="P:regulation of DNA-templated transcription"/>
    <property type="evidence" value="ECO:0007669"/>
    <property type="project" value="InterPro"/>
</dbReference>
<evidence type="ECO:0000256" key="2">
    <source>
        <dbReference type="ARBA" id="ARBA00023012"/>
    </source>
</evidence>
<keyword evidence="1" id="KW-0597">Phosphoprotein</keyword>
<evidence type="ECO:0000256" key="6">
    <source>
        <dbReference type="PROSITE-ProRule" id="PRU01091"/>
    </source>
</evidence>
<dbReference type="Proteomes" id="UP000626244">
    <property type="component" value="Unassembled WGS sequence"/>
</dbReference>
<dbReference type="InterPro" id="IPR001867">
    <property type="entry name" value="OmpR/PhoB-type_DNA-bd"/>
</dbReference>
<dbReference type="Pfam" id="PF00486">
    <property type="entry name" value="Trans_reg_C"/>
    <property type="match status" value="1"/>
</dbReference>
<keyword evidence="2" id="KW-0902">Two-component regulatory system</keyword>
<protein>
    <recommendedName>
        <fullName evidence="7">OmpR/PhoB-type domain-containing protein</fullName>
    </recommendedName>
</protein>
<dbReference type="EMBL" id="BMHB01000003">
    <property type="protein sequence ID" value="GGI17443.1"/>
    <property type="molecule type" value="Genomic_DNA"/>
</dbReference>
<dbReference type="RefSeq" id="WP_088002066.1">
    <property type="nucleotide sequence ID" value="NZ_BMHB01000003.1"/>
</dbReference>
<dbReference type="GO" id="GO:0000976">
    <property type="term" value="F:transcription cis-regulatory region binding"/>
    <property type="evidence" value="ECO:0007669"/>
    <property type="project" value="TreeGrafter"/>
</dbReference>
<sequence>MEQVVIVQEKNEIESALLQSNQFDLYKISTYPYREFKEEVHLGFLKGCLILKKSRILDEFIPIILRIRRITNVPIILLVEQYDTFEAAICMEAGADEYVKYPIHPRDLSARIKAVMRRSYQDKIEEKETIIHVGNISIYVNREEVYRSNNRVDINAREFAILIYLVKKAGRIVTREELMEVISVYKNKRLIDIYIHGLRSKIEELPNFPKYIRTIKGKGYRFEPVYSN</sequence>
<dbReference type="InterPro" id="IPR016032">
    <property type="entry name" value="Sig_transdc_resp-reg_C-effctor"/>
</dbReference>
<keyword evidence="9" id="KW-1185">Reference proteome</keyword>
<dbReference type="InterPro" id="IPR011006">
    <property type="entry name" value="CheY-like_superfamily"/>
</dbReference>
<dbReference type="SMART" id="SM00862">
    <property type="entry name" value="Trans_reg_C"/>
    <property type="match status" value="1"/>
</dbReference>
<dbReference type="PANTHER" id="PTHR48111:SF40">
    <property type="entry name" value="PHOSPHATE REGULON TRANSCRIPTIONAL REGULATORY PROTEIN PHOB"/>
    <property type="match status" value="1"/>
</dbReference>
<proteinExistence type="predicted"/>
<dbReference type="Gene3D" id="3.40.50.2300">
    <property type="match status" value="1"/>
</dbReference>
<comment type="caution">
    <text evidence="8">The sequence shown here is derived from an EMBL/GenBank/DDBJ whole genome shotgun (WGS) entry which is preliminary data.</text>
</comment>
<keyword evidence="3" id="KW-0805">Transcription regulation</keyword>
<dbReference type="GO" id="GO:0005829">
    <property type="term" value="C:cytosol"/>
    <property type="evidence" value="ECO:0007669"/>
    <property type="project" value="TreeGrafter"/>
</dbReference>